<evidence type="ECO:0000256" key="4">
    <source>
        <dbReference type="ARBA" id="ARBA00022448"/>
    </source>
</evidence>
<evidence type="ECO:0000256" key="11">
    <source>
        <dbReference type="ARBA" id="ARBA00022989"/>
    </source>
</evidence>
<dbReference type="SUPFAM" id="SSF63380">
    <property type="entry name" value="Riboflavin synthase domain-like"/>
    <property type="match status" value="1"/>
</dbReference>
<keyword evidence="13 14" id="KW-0472">Membrane</keyword>
<evidence type="ECO:0000256" key="3">
    <source>
        <dbReference type="ARBA" id="ARBA00007965"/>
    </source>
</evidence>
<evidence type="ECO:0000256" key="14">
    <source>
        <dbReference type="SAM" id="Phobius"/>
    </source>
</evidence>
<keyword evidence="4" id="KW-0813">Transport</keyword>
<evidence type="ECO:0000256" key="9">
    <source>
        <dbReference type="ARBA" id="ARBA00022827"/>
    </source>
</evidence>
<feature type="transmembrane region" description="Helical" evidence="14">
    <location>
        <begin position="667"/>
        <end position="688"/>
    </location>
</feature>
<dbReference type="GO" id="GO:0050660">
    <property type="term" value="F:flavin adenine dinucleotide binding"/>
    <property type="evidence" value="ECO:0007669"/>
    <property type="project" value="TreeGrafter"/>
</dbReference>
<keyword evidence="12" id="KW-0560">Oxidoreductase</keyword>
<protein>
    <submittedName>
        <fullName evidence="16">Nucleoside transporter</fullName>
    </submittedName>
</protein>
<dbReference type="SUPFAM" id="SSF52343">
    <property type="entry name" value="Ferredoxin reductase-like, C-terminal NADP-linked domain"/>
    <property type="match status" value="1"/>
</dbReference>
<dbReference type="InterPro" id="IPR017938">
    <property type="entry name" value="Riboflavin_synthase-like_b-brl"/>
</dbReference>
<dbReference type="Gene3D" id="2.40.30.10">
    <property type="entry name" value="Translation factors"/>
    <property type="match status" value="1"/>
</dbReference>
<evidence type="ECO:0000256" key="2">
    <source>
        <dbReference type="ARBA" id="ARBA00004141"/>
    </source>
</evidence>
<name>A0AAW1IFH5_POPJA</name>
<dbReference type="AlphaFoldDB" id="A0AAW1IFH5"/>
<dbReference type="PANTHER" id="PTHR19384:SF10">
    <property type="entry name" value="NADPH-DEPENDENT DIFLAVIN OXIDOREDUCTASE 1"/>
    <property type="match status" value="1"/>
</dbReference>
<dbReference type="GO" id="GO:0016020">
    <property type="term" value="C:membrane"/>
    <property type="evidence" value="ECO:0007669"/>
    <property type="project" value="UniProtKB-SubCell"/>
</dbReference>
<dbReference type="GO" id="GO:0005337">
    <property type="term" value="F:nucleoside transmembrane transporter activity"/>
    <property type="evidence" value="ECO:0007669"/>
    <property type="project" value="InterPro"/>
</dbReference>
<dbReference type="Pfam" id="PF01733">
    <property type="entry name" value="Nucleoside_tran"/>
    <property type="match status" value="1"/>
</dbReference>
<dbReference type="InterPro" id="IPR001709">
    <property type="entry name" value="Flavoprot_Pyr_Nucl_cyt_Rdtase"/>
</dbReference>
<dbReference type="PRINTS" id="PR00371">
    <property type="entry name" value="FPNCR"/>
</dbReference>
<dbReference type="PANTHER" id="PTHR19384">
    <property type="entry name" value="NITRIC OXIDE SYNTHASE-RELATED"/>
    <property type="match status" value="1"/>
</dbReference>
<keyword evidence="6" id="KW-0285">Flavoprotein</keyword>
<feature type="transmembrane region" description="Helical" evidence="14">
    <location>
        <begin position="734"/>
        <end position="759"/>
    </location>
</feature>
<keyword evidence="9" id="KW-0274">FAD</keyword>
<keyword evidence="7" id="KW-0288">FMN</keyword>
<evidence type="ECO:0000256" key="5">
    <source>
        <dbReference type="ARBA" id="ARBA00022490"/>
    </source>
</evidence>
<dbReference type="Pfam" id="PF00667">
    <property type="entry name" value="FAD_binding_1"/>
    <property type="match status" value="1"/>
</dbReference>
<keyword evidence="8 14" id="KW-0812">Transmembrane</keyword>
<dbReference type="InterPro" id="IPR039261">
    <property type="entry name" value="FNR_nucleotide-bd"/>
</dbReference>
<dbReference type="InterPro" id="IPR023173">
    <property type="entry name" value="NADPH_Cyt_P450_Rdtase_alpha"/>
</dbReference>
<feature type="transmembrane region" description="Helical" evidence="14">
    <location>
        <begin position="561"/>
        <end position="581"/>
    </location>
</feature>
<dbReference type="GO" id="GO:0016491">
    <property type="term" value="F:oxidoreductase activity"/>
    <property type="evidence" value="ECO:0007669"/>
    <property type="project" value="UniProtKB-KW"/>
</dbReference>
<evidence type="ECO:0000256" key="6">
    <source>
        <dbReference type="ARBA" id="ARBA00022630"/>
    </source>
</evidence>
<comment type="similarity">
    <text evidence="3">Belongs to the SLC29A/ENT transporter (TC 2.A.57) family.</text>
</comment>
<keyword evidence="11 14" id="KW-1133">Transmembrane helix</keyword>
<accession>A0AAW1IFH5</accession>
<keyword evidence="5" id="KW-0963">Cytoplasm</keyword>
<dbReference type="InterPro" id="IPR001433">
    <property type="entry name" value="OxRdtase_FAD/NAD-bd"/>
</dbReference>
<feature type="domain" description="FAD-binding FR-type" evidence="15">
    <location>
        <begin position="48"/>
        <end position="203"/>
    </location>
</feature>
<dbReference type="InterPro" id="IPR017927">
    <property type="entry name" value="FAD-bd_FR_type"/>
</dbReference>
<evidence type="ECO:0000256" key="1">
    <source>
        <dbReference type="ARBA" id="ARBA00001974"/>
    </source>
</evidence>
<organism evidence="16 17">
    <name type="scientific">Popillia japonica</name>
    <name type="common">Japanese beetle</name>
    <dbReference type="NCBI Taxonomy" id="7064"/>
    <lineage>
        <taxon>Eukaryota</taxon>
        <taxon>Metazoa</taxon>
        <taxon>Ecdysozoa</taxon>
        <taxon>Arthropoda</taxon>
        <taxon>Hexapoda</taxon>
        <taxon>Insecta</taxon>
        <taxon>Pterygota</taxon>
        <taxon>Neoptera</taxon>
        <taxon>Endopterygota</taxon>
        <taxon>Coleoptera</taxon>
        <taxon>Polyphaga</taxon>
        <taxon>Scarabaeiformia</taxon>
        <taxon>Scarabaeidae</taxon>
        <taxon>Rutelinae</taxon>
        <taxon>Popillia</taxon>
    </lineage>
</organism>
<comment type="cofactor">
    <cofactor evidence="1">
        <name>FAD</name>
        <dbReference type="ChEBI" id="CHEBI:57692"/>
    </cofactor>
</comment>
<evidence type="ECO:0000313" key="16">
    <source>
        <dbReference type="EMBL" id="KAK9688365.1"/>
    </source>
</evidence>
<evidence type="ECO:0000256" key="13">
    <source>
        <dbReference type="ARBA" id="ARBA00023136"/>
    </source>
</evidence>
<evidence type="ECO:0000256" key="7">
    <source>
        <dbReference type="ARBA" id="ARBA00022643"/>
    </source>
</evidence>
<dbReference type="Gene3D" id="3.40.50.80">
    <property type="entry name" value="Nucleotide-binding domain of ferredoxin-NADP reductase (FNR) module"/>
    <property type="match status" value="1"/>
</dbReference>
<evidence type="ECO:0000256" key="8">
    <source>
        <dbReference type="ARBA" id="ARBA00022692"/>
    </source>
</evidence>
<dbReference type="Gene3D" id="1.20.990.10">
    <property type="entry name" value="NADPH-cytochrome p450 Reductase, Chain A, domain 3"/>
    <property type="match status" value="1"/>
</dbReference>
<dbReference type="InterPro" id="IPR003097">
    <property type="entry name" value="CysJ-like_FAD-binding"/>
</dbReference>
<dbReference type="Proteomes" id="UP001458880">
    <property type="component" value="Unassembled WGS sequence"/>
</dbReference>
<gene>
    <name evidence="16" type="ORF">QE152_g35601</name>
</gene>
<keyword evidence="10" id="KW-0521">NADP</keyword>
<comment type="caution">
    <text evidence="16">The sequence shown here is derived from an EMBL/GenBank/DDBJ whole genome shotgun (WGS) entry which is preliminary data.</text>
</comment>
<dbReference type="GO" id="GO:0005829">
    <property type="term" value="C:cytosol"/>
    <property type="evidence" value="ECO:0007669"/>
    <property type="project" value="TreeGrafter"/>
</dbReference>
<evidence type="ECO:0000259" key="15">
    <source>
        <dbReference type="PROSITE" id="PS51384"/>
    </source>
</evidence>
<feature type="transmembrane region" description="Helical" evidence="14">
    <location>
        <begin position="588"/>
        <end position="608"/>
    </location>
</feature>
<feature type="transmembrane region" description="Helical" evidence="14">
    <location>
        <begin position="634"/>
        <end position="655"/>
    </location>
</feature>
<feature type="transmembrane region" description="Helical" evidence="14">
    <location>
        <begin position="482"/>
        <end position="502"/>
    </location>
</feature>
<reference evidence="16 17" key="1">
    <citation type="journal article" date="2024" name="BMC Genomics">
        <title>De novo assembly and annotation of Popillia japonica's genome with initial clues to its potential as an invasive pest.</title>
        <authorList>
            <person name="Cucini C."/>
            <person name="Boschi S."/>
            <person name="Funari R."/>
            <person name="Cardaioli E."/>
            <person name="Iannotti N."/>
            <person name="Marturano G."/>
            <person name="Paoli F."/>
            <person name="Bruttini M."/>
            <person name="Carapelli A."/>
            <person name="Frati F."/>
            <person name="Nardi F."/>
        </authorList>
    </citation>
    <scope>NUCLEOTIDE SEQUENCE [LARGE SCALE GENOMIC DNA]</scope>
    <source>
        <strain evidence="16">DMR45628</strain>
    </source>
</reference>
<evidence type="ECO:0000313" key="17">
    <source>
        <dbReference type="Proteomes" id="UP001458880"/>
    </source>
</evidence>
<dbReference type="InterPro" id="IPR002259">
    <property type="entry name" value="Eqnu_transpt"/>
</dbReference>
<proteinExistence type="inferred from homology"/>
<dbReference type="PROSITE" id="PS51384">
    <property type="entry name" value="FAD_FR"/>
    <property type="match status" value="1"/>
</dbReference>
<evidence type="ECO:0000256" key="12">
    <source>
        <dbReference type="ARBA" id="ARBA00023002"/>
    </source>
</evidence>
<comment type="subcellular location">
    <subcellularLocation>
        <location evidence="2">Membrane</location>
        <topology evidence="2">Multi-pass membrane protein</topology>
    </subcellularLocation>
</comment>
<sequence length="772" mass="89037">MTGTIINVLQEHLVREFQRVLEENGIDIKPNSVFNITAISSEVPVPGPLKYEVTFQQLCEEYFDLTAIPRRYTFSILSQLTDSELEKEKCEEFTTAQGQEELYSYCNRPRRNIVEVLRDFPHATKNLTKEMLFEILTPIKPRDFSIASSYAKYRNEIHILVAVVKYKTKLVKERLGLCSNYLADLKIGDRISVWLKKGSFSFPKNTNNTVIMVGPGTGIAPFRNYIQECVANNSASKDNLILFFGCRGKEKDFHCAEELTTLQKQNKLNLICAFSRDQKNKVYVQHKVLEEGSTIWNAVKDHKACIFVAGNSKNMPQEVREAFVISCVEYGNLSKEEAEKLIQDMERTNKYQTETCCVAVYSGCYNENLCDTKNYSFHHYRQLLQYVCTSRNGIATDYDYPNKSTLQLAMVKSLIKEDHLIREKNGIVVHKADSEKTALQHPVRLQPSWEESNLPEEELNFQKLTMDDASLQLNTPMDRYNIVYFIFILHGIGTLMPWNMFINANDYFTKYKLDSNYTGHEDNVYKTSFLQYLGFAAQVPNVIFNWLNIFVQLGGNLTTRIVWSICIEVIVFVFTIILAMVDSRSWPGAFFWLTMISVVILNIMNGIYQNTIFVMNGIYQNTIFGMAAKLPPKYTGAVILGTNISGTFTAVVSILSSLLSSNQRMQAIYYFITALFVLLLCFDTYFALPLNRFYRHHELKEKKEEEMRQAKNISTRRIPYLRIFRQALPQLTNVFLVFFVTLSLFPAVQAIFVKLKFLWLGQDIRRSGRIVI</sequence>
<dbReference type="Pfam" id="PF00175">
    <property type="entry name" value="NAD_binding_1"/>
    <property type="match status" value="1"/>
</dbReference>
<keyword evidence="17" id="KW-1185">Reference proteome</keyword>
<dbReference type="FunFam" id="3.40.50.80:FF:000030">
    <property type="entry name" value="NADPH-dependent diflavin oxidoreductase 1"/>
    <property type="match status" value="1"/>
</dbReference>
<evidence type="ECO:0000256" key="10">
    <source>
        <dbReference type="ARBA" id="ARBA00022857"/>
    </source>
</evidence>
<dbReference type="GO" id="GO:0010181">
    <property type="term" value="F:FMN binding"/>
    <property type="evidence" value="ECO:0007669"/>
    <property type="project" value="TreeGrafter"/>
</dbReference>
<dbReference type="EMBL" id="JASPKY010000594">
    <property type="protein sequence ID" value="KAK9688365.1"/>
    <property type="molecule type" value="Genomic_DNA"/>
</dbReference>